<feature type="compositionally biased region" description="Polar residues" evidence="1">
    <location>
        <begin position="48"/>
        <end position="61"/>
    </location>
</feature>
<evidence type="ECO:0000256" key="1">
    <source>
        <dbReference type="SAM" id="MobiDB-lite"/>
    </source>
</evidence>
<reference evidence="2" key="1">
    <citation type="journal article" date="2021" name="Mol. Plant Pathol.">
        <title>A 20-kb lineage-specific genomic region tames virulence in pathogenic amphidiploid Verticillium longisporum.</title>
        <authorList>
            <person name="Harting R."/>
            <person name="Starke J."/>
            <person name="Kusch H."/>
            <person name="Poggeler S."/>
            <person name="Maurus I."/>
            <person name="Schluter R."/>
            <person name="Landesfeind M."/>
            <person name="Bulla I."/>
            <person name="Nowrousian M."/>
            <person name="de Jonge R."/>
            <person name="Stahlhut G."/>
            <person name="Hoff K.J."/>
            <person name="Asshauer K.P."/>
            <person name="Thurmer A."/>
            <person name="Stanke M."/>
            <person name="Daniel R."/>
            <person name="Morgenstern B."/>
            <person name="Thomma B.P.H.J."/>
            <person name="Kronstad J.W."/>
            <person name="Braus-Stromeyer S.A."/>
            <person name="Braus G.H."/>
        </authorList>
    </citation>
    <scope>NUCLEOTIDE SEQUENCE</scope>
    <source>
        <strain evidence="2">Vl32</strain>
    </source>
</reference>
<evidence type="ECO:0000313" key="2">
    <source>
        <dbReference type="EMBL" id="KAG7138279.1"/>
    </source>
</evidence>
<accession>A0A8I3AXV1</accession>
<comment type="caution">
    <text evidence="2">The sequence shown here is derived from an EMBL/GenBank/DDBJ whole genome shotgun (WGS) entry which is preliminary data.</text>
</comment>
<feature type="region of interest" description="Disordered" evidence="1">
    <location>
        <begin position="48"/>
        <end position="70"/>
    </location>
</feature>
<organism evidence="2 3">
    <name type="scientific">Verticillium longisporum</name>
    <name type="common">Verticillium dahliae var. longisporum</name>
    <dbReference type="NCBI Taxonomy" id="100787"/>
    <lineage>
        <taxon>Eukaryota</taxon>
        <taxon>Fungi</taxon>
        <taxon>Dikarya</taxon>
        <taxon>Ascomycota</taxon>
        <taxon>Pezizomycotina</taxon>
        <taxon>Sordariomycetes</taxon>
        <taxon>Hypocreomycetidae</taxon>
        <taxon>Glomerellales</taxon>
        <taxon>Plectosphaerellaceae</taxon>
        <taxon>Verticillium</taxon>
    </lineage>
</organism>
<gene>
    <name evidence="2" type="ORF">HYQ45_004523</name>
</gene>
<name>A0A8I3AXV1_VERLO</name>
<sequence>MYSSSSSAAAASNYLSYVGLYLHLAAAFGTCQSRTVSPSQLSVVFPSFQMSSPPRQSTSRGRTLCLDTGP</sequence>
<evidence type="ECO:0000313" key="3">
    <source>
        <dbReference type="Proteomes" id="UP000689129"/>
    </source>
</evidence>
<dbReference type="EMBL" id="JAEMWZ010000075">
    <property type="protein sequence ID" value="KAG7138279.1"/>
    <property type="molecule type" value="Genomic_DNA"/>
</dbReference>
<dbReference type="AlphaFoldDB" id="A0A8I3AXV1"/>
<dbReference type="Proteomes" id="UP000689129">
    <property type="component" value="Unassembled WGS sequence"/>
</dbReference>
<protein>
    <submittedName>
        <fullName evidence="2">Uncharacterized protein</fullName>
    </submittedName>
</protein>
<proteinExistence type="predicted"/>